<evidence type="ECO:0000313" key="3">
    <source>
        <dbReference type="EMBL" id="RKP03040.1"/>
    </source>
</evidence>
<feature type="region of interest" description="Disordered" evidence="2">
    <location>
        <begin position="174"/>
        <end position="199"/>
    </location>
</feature>
<feature type="compositionally biased region" description="Low complexity" evidence="2">
    <location>
        <begin position="177"/>
        <end position="198"/>
    </location>
</feature>
<accession>A0A4P9XCZ2</accession>
<evidence type="ECO:0000313" key="4">
    <source>
        <dbReference type="Proteomes" id="UP000274922"/>
    </source>
</evidence>
<dbReference type="EMBL" id="ML014130">
    <property type="protein sequence ID" value="RKP03040.1"/>
    <property type="molecule type" value="Genomic_DNA"/>
</dbReference>
<feature type="compositionally biased region" description="Pro residues" evidence="2">
    <location>
        <begin position="220"/>
        <end position="233"/>
    </location>
</feature>
<feature type="region of interest" description="Disordered" evidence="2">
    <location>
        <begin position="214"/>
        <end position="235"/>
    </location>
</feature>
<protein>
    <submittedName>
        <fullName evidence="3">Uncharacterized protein</fullName>
    </submittedName>
</protein>
<feature type="region of interest" description="Disordered" evidence="2">
    <location>
        <begin position="57"/>
        <end position="77"/>
    </location>
</feature>
<evidence type="ECO:0000256" key="2">
    <source>
        <dbReference type="SAM" id="MobiDB-lite"/>
    </source>
</evidence>
<proteinExistence type="predicted"/>
<evidence type="ECO:0000256" key="1">
    <source>
        <dbReference type="SAM" id="Coils"/>
    </source>
</evidence>
<feature type="compositionally biased region" description="Low complexity" evidence="2">
    <location>
        <begin position="65"/>
        <end position="77"/>
    </location>
</feature>
<name>A0A4P9XCZ2_9FUNG</name>
<dbReference type="Proteomes" id="UP000274922">
    <property type="component" value="Unassembled WGS sequence"/>
</dbReference>
<feature type="region of interest" description="Disordered" evidence="2">
    <location>
        <begin position="1"/>
        <end position="24"/>
    </location>
</feature>
<keyword evidence="4" id="KW-1185">Reference proteome</keyword>
<reference evidence="4" key="1">
    <citation type="journal article" date="2018" name="Nat. Microbiol.">
        <title>Leveraging single-cell genomics to expand the fungal tree of life.</title>
        <authorList>
            <person name="Ahrendt S.R."/>
            <person name="Quandt C.A."/>
            <person name="Ciobanu D."/>
            <person name="Clum A."/>
            <person name="Salamov A."/>
            <person name="Andreopoulos B."/>
            <person name="Cheng J.F."/>
            <person name="Woyke T."/>
            <person name="Pelin A."/>
            <person name="Henrissat B."/>
            <person name="Reynolds N.K."/>
            <person name="Benny G.L."/>
            <person name="Smith M.E."/>
            <person name="James T.Y."/>
            <person name="Grigoriev I.V."/>
        </authorList>
    </citation>
    <scope>NUCLEOTIDE SEQUENCE [LARGE SCALE GENOMIC DNA]</scope>
    <source>
        <strain evidence="4">ATCC 52028</strain>
    </source>
</reference>
<sequence length="358" mass="36477">MPHPALVADYASSDSDSDNSKAPATATAAAVAAAAAAPGATPWPAIADLAALPASTRRRGPAQIALDAGPTAADAAAPRRLAVPTALGDADADADADADDAEAALFAAAGIPLRRARGDGAAADARSISRFLSALPPPRASAPKPGAPPGVPARRDASAVPVVPVAAANTRMRPRRLAPVSAAAPPSASAPPRRLPTAQASADQDFFRLDACHEDAAPAPTSPPAPHSPPPPAAGAVHAASAAYVVPAGLDAAAAPPFGTPQRAPSVLEARPRELAGVDVASLRTIDTRHVMQSTEYAAARREGRVADTTVRSVHASKFRLANAAQARTRNLQDLVRDAKLRQEALEQEQQKLKRPRF</sequence>
<organism evidence="3 4">
    <name type="scientific">Caulochytrium protostelioides</name>
    <dbReference type="NCBI Taxonomy" id="1555241"/>
    <lineage>
        <taxon>Eukaryota</taxon>
        <taxon>Fungi</taxon>
        <taxon>Fungi incertae sedis</taxon>
        <taxon>Chytridiomycota</taxon>
        <taxon>Chytridiomycota incertae sedis</taxon>
        <taxon>Chytridiomycetes</taxon>
        <taxon>Caulochytriales</taxon>
        <taxon>Caulochytriaceae</taxon>
        <taxon>Caulochytrium</taxon>
    </lineage>
</organism>
<gene>
    <name evidence="3" type="ORF">CXG81DRAFT_24350</name>
</gene>
<feature type="region of interest" description="Disordered" evidence="2">
    <location>
        <begin position="134"/>
        <end position="158"/>
    </location>
</feature>
<feature type="coiled-coil region" evidence="1">
    <location>
        <begin position="322"/>
        <end position="352"/>
    </location>
</feature>
<keyword evidence="1" id="KW-0175">Coiled coil</keyword>
<dbReference type="AlphaFoldDB" id="A0A4P9XCZ2"/>
<feature type="compositionally biased region" description="Pro residues" evidence="2">
    <location>
        <begin position="135"/>
        <end position="151"/>
    </location>
</feature>